<feature type="region of interest" description="Disordered" evidence="1">
    <location>
        <begin position="158"/>
        <end position="205"/>
    </location>
</feature>
<protein>
    <submittedName>
        <fullName evidence="2">Uncharacterized protein</fullName>
    </submittedName>
</protein>
<evidence type="ECO:0000256" key="1">
    <source>
        <dbReference type="SAM" id="MobiDB-lite"/>
    </source>
</evidence>
<keyword evidence="3" id="KW-1185">Reference proteome</keyword>
<organism evidence="2 3">
    <name type="scientific">Haloplanus rallus</name>
    <dbReference type="NCBI Taxonomy" id="1816183"/>
    <lineage>
        <taxon>Archaea</taxon>
        <taxon>Methanobacteriati</taxon>
        <taxon>Methanobacteriota</taxon>
        <taxon>Stenosarchaea group</taxon>
        <taxon>Halobacteria</taxon>
        <taxon>Halobacteriales</taxon>
        <taxon>Haloferacaceae</taxon>
        <taxon>Haloplanus</taxon>
    </lineage>
</organism>
<dbReference type="InterPro" id="IPR055969">
    <property type="entry name" value="DUF7547"/>
</dbReference>
<dbReference type="Pfam" id="PF24414">
    <property type="entry name" value="DUF7547"/>
    <property type="match status" value="1"/>
</dbReference>
<evidence type="ECO:0000313" key="2">
    <source>
        <dbReference type="EMBL" id="QGX94450.1"/>
    </source>
</evidence>
<feature type="compositionally biased region" description="Acidic residues" evidence="1">
    <location>
        <begin position="193"/>
        <end position="205"/>
    </location>
</feature>
<name>A0A6B9FDD8_9EURY</name>
<proteinExistence type="predicted"/>
<feature type="region of interest" description="Disordered" evidence="1">
    <location>
        <begin position="32"/>
        <end position="60"/>
    </location>
</feature>
<dbReference type="AlphaFoldDB" id="A0A6B9FDD8"/>
<dbReference type="GeneID" id="43369152"/>
<evidence type="ECO:0000313" key="3">
    <source>
        <dbReference type="Proteomes" id="UP000428325"/>
    </source>
</evidence>
<dbReference type="Proteomes" id="UP000428325">
    <property type="component" value="Chromosome"/>
</dbReference>
<feature type="compositionally biased region" description="Basic and acidic residues" evidence="1">
    <location>
        <begin position="168"/>
        <end position="192"/>
    </location>
</feature>
<feature type="compositionally biased region" description="Basic and acidic residues" evidence="1">
    <location>
        <begin position="32"/>
        <end position="46"/>
    </location>
</feature>
<dbReference type="EMBL" id="CP034345">
    <property type="protein sequence ID" value="QGX94450.1"/>
    <property type="molecule type" value="Genomic_DNA"/>
</dbReference>
<accession>A0A6B9FDD8</accession>
<sequence length="225" mass="24403">MSRNDDEVAGETEELAVLLADLERTLADLRSAVEDDVRDGGREGRNEGVTPPRRPPTPGEILRFTEQYTIPTLVALLEATVQSLELLRAVLRLAGPRPTEERLRTRLRSPESPDAATLRETLADLRAALTGADLPEESAAGSVIADARSLTTEIDDRLASIEEEPDAERERQDRSESATDERGVAIDVREGNGDDTADGSTDVDVDAELASIKESLEDDGADDEE</sequence>
<dbReference type="KEGG" id="hra:EI982_06435"/>
<dbReference type="OrthoDB" id="241694at2157"/>
<gene>
    <name evidence="2" type="ORF">EI982_06435</name>
</gene>
<dbReference type="RefSeq" id="WP_157688696.1">
    <property type="nucleotide sequence ID" value="NZ_CP034345.1"/>
</dbReference>
<reference evidence="2 3" key="1">
    <citation type="submission" date="2018-12" db="EMBL/GenBank/DDBJ databases">
        <title>Complete genome sequence of Haloplanus rallus MBLA0036.</title>
        <authorList>
            <person name="Nam Y.-d."/>
            <person name="Kang J."/>
            <person name="Chung W.-H."/>
            <person name="Park Y.S."/>
        </authorList>
    </citation>
    <scope>NUCLEOTIDE SEQUENCE [LARGE SCALE GENOMIC DNA]</scope>
    <source>
        <strain evidence="2 3">MBLA0036</strain>
    </source>
</reference>